<protein>
    <submittedName>
        <fullName evidence="5">Glutathione S-transferase 1-like isoform X2</fullName>
    </submittedName>
</protein>
<reference evidence="5" key="1">
    <citation type="submission" date="2025-08" db="UniProtKB">
        <authorList>
            <consortium name="RefSeq"/>
        </authorList>
    </citation>
    <scope>IDENTIFICATION</scope>
    <source>
        <tissue evidence="5">Muscle</tissue>
    </source>
</reference>
<dbReference type="InterPro" id="IPR004046">
    <property type="entry name" value="GST_C"/>
</dbReference>
<dbReference type="Gene3D" id="1.20.1050.10">
    <property type="match status" value="1"/>
</dbReference>
<dbReference type="SFLD" id="SFLDS00019">
    <property type="entry name" value="Glutathione_Transferase_(cytos"/>
    <property type="match status" value="1"/>
</dbReference>
<dbReference type="SUPFAM" id="SSF47616">
    <property type="entry name" value="GST C-terminal domain-like"/>
    <property type="match status" value="1"/>
</dbReference>
<dbReference type="Gene3D" id="3.40.30.10">
    <property type="entry name" value="Glutaredoxin"/>
    <property type="match status" value="1"/>
</dbReference>
<organism evidence="4 5">
    <name type="scientific">Limulus polyphemus</name>
    <name type="common">Atlantic horseshoe crab</name>
    <dbReference type="NCBI Taxonomy" id="6850"/>
    <lineage>
        <taxon>Eukaryota</taxon>
        <taxon>Metazoa</taxon>
        <taxon>Ecdysozoa</taxon>
        <taxon>Arthropoda</taxon>
        <taxon>Chelicerata</taxon>
        <taxon>Merostomata</taxon>
        <taxon>Xiphosura</taxon>
        <taxon>Limulidae</taxon>
        <taxon>Limulus</taxon>
    </lineage>
</organism>
<sequence length="183" mass="21187">MGKVRSTQPLMTVVLSYGKGKVNTTINDSGFVLWESRAIITYLADLYGKDDVFYPSNRRKRAVVDRMLYFDMGSLYRAIIDFQIPIMFRGEEPDAGKERVLLEKLAFLEQFLTDYPYVAGENLTVADLSILASVTFLEAIDFTLSSFPKIEAWLQRLRKELPYYQERNQDAIEEGKRMLSERK</sequence>
<dbReference type="InterPro" id="IPR004045">
    <property type="entry name" value="Glutathione_S-Trfase_N"/>
</dbReference>
<dbReference type="InterPro" id="IPR010987">
    <property type="entry name" value="Glutathione-S-Trfase_C-like"/>
</dbReference>
<evidence type="ECO:0000259" key="3">
    <source>
        <dbReference type="PROSITE" id="PS50405"/>
    </source>
</evidence>
<proteinExistence type="predicted"/>
<dbReference type="RefSeq" id="XP_022254612.1">
    <property type="nucleotide sequence ID" value="XM_022398904.1"/>
</dbReference>
<dbReference type="PANTHER" id="PTHR43969">
    <property type="entry name" value="GLUTATHIONE S TRANSFERASE D10, ISOFORM A-RELATED"/>
    <property type="match status" value="1"/>
</dbReference>
<dbReference type="InterPro" id="IPR036282">
    <property type="entry name" value="Glutathione-S-Trfase_C_sf"/>
</dbReference>
<dbReference type="CDD" id="cd03177">
    <property type="entry name" value="GST_C_Delta_Epsilon"/>
    <property type="match status" value="1"/>
</dbReference>
<dbReference type="SUPFAM" id="SSF52833">
    <property type="entry name" value="Thioredoxin-like"/>
    <property type="match status" value="1"/>
</dbReference>
<dbReference type="InterPro" id="IPR036249">
    <property type="entry name" value="Thioredoxin-like_sf"/>
</dbReference>
<dbReference type="InterPro" id="IPR040079">
    <property type="entry name" value="Glutathione_S-Trfase"/>
</dbReference>
<dbReference type="PROSITE" id="PS50405">
    <property type="entry name" value="GST_CTER"/>
    <property type="match status" value="1"/>
</dbReference>
<accession>A0ABM1TFF6</accession>
<keyword evidence="4" id="KW-1185">Reference proteome</keyword>
<dbReference type="PANTHER" id="PTHR43969:SF9">
    <property type="entry name" value="GLUTATHIONE S TRANSFERASE D10, ISOFORM A-RELATED"/>
    <property type="match status" value="1"/>
</dbReference>
<evidence type="ECO:0000313" key="4">
    <source>
        <dbReference type="Proteomes" id="UP000694941"/>
    </source>
</evidence>
<feature type="domain" description="GST C-terminal" evidence="3">
    <location>
        <begin position="57"/>
        <end position="183"/>
    </location>
</feature>
<evidence type="ECO:0000259" key="2">
    <source>
        <dbReference type="PROSITE" id="PS50404"/>
    </source>
</evidence>
<dbReference type="Proteomes" id="UP000694941">
    <property type="component" value="Unplaced"/>
</dbReference>
<name>A0ABM1TFF6_LIMPO</name>
<evidence type="ECO:0000256" key="1">
    <source>
        <dbReference type="ARBA" id="ARBA00011738"/>
    </source>
</evidence>
<comment type="subunit">
    <text evidence="1">Homodimer.</text>
</comment>
<feature type="domain" description="GST N-terminal" evidence="2">
    <location>
        <begin position="1"/>
        <end position="51"/>
    </location>
</feature>
<dbReference type="Pfam" id="PF00043">
    <property type="entry name" value="GST_C"/>
    <property type="match status" value="1"/>
</dbReference>
<dbReference type="GeneID" id="106470299"/>
<evidence type="ECO:0000313" key="5">
    <source>
        <dbReference type="RefSeq" id="XP_022254612.1"/>
    </source>
</evidence>
<dbReference type="PROSITE" id="PS50404">
    <property type="entry name" value="GST_NTER"/>
    <property type="match status" value="1"/>
</dbReference>
<gene>
    <name evidence="5" type="primary">LOC106470299</name>
</gene>